<dbReference type="SUPFAM" id="SSF57716">
    <property type="entry name" value="Glucocorticoid receptor-like (DNA-binding domain)"/>
    <property type="match status" value="1"/>
</dbReference>
<feature type="domain" description="THAP-type" evidence="6">
    <location>
        <begin position="1"/>
        <end position="85"/>
    </location>
</feature>
<sequence>MPCCAPLCPFNVVKVSSFGVPKNETLKLKWEKALGVSLKPHSKVCRRHFRKEDITDTWESGEGSNKYVIDLKRPTLRKGAIPYRFALSVPKVPVIEDSRSNNNIDTVSQKDISSVSQSSKVSKVFTDQGNLGNDNKSGSDRINGRICTSVSKGITSPSNDINPPKRIKKEHWIFQVILNNKNQVIFSQLRQHKNDFAKCTDKPLILSNRSGYFSLIFSYFDTKV</sequence>
<dbReference type="Gene3D" id="6.20.210.20">
    <property type="entry name" value="THAP domain"/>
    <property type="match status" value="1"/>
</dbReference>
<dbReference type="InterPro" id="IPR006612">
    <property type="entry name" value="THAP_Znf"/>
</dbReference>
<dbReference type="PROSITE" id="PS50950">
    <property type="entry name" value="ZF_THAP"/>
    <property type="match status" value="1"/>
</dbReference>
<evidence type="ECO:0000256" key="3">
    <source>
        <dbReference type="ARBA" id="ARBA00022833"/>
    </source>
</evidence>
<name>A0A6G0U2P4_APHGL</name>
<dbReference type="SMART" id="SM00692">
    <property type="entry name" value="DM3"/>
    <property type="match status" value="1"/>
</dbReference>
<accession>A0A6G0U2P4</accession>
<evidence type="ECO:0000256" key="2">
    <source>
        <dbReference type="ARBA" id="ARBA00022771"/>
    </source>
</evidence>
<evidence type="ECO:0000256" key="5">
    <source>
        <dbReference type="PROSITE-ProRule" id="PRU00309"/>
    </source>
</evidence>
<reference evidence="7 8" key="1">
    <citation type="submission" date="2019-08" db="EMBL/GenBank/DDBJ databases">
        <title>The genome of the soybean aphid Biotype 1, its phylome, world population structure and adaptation to the North American continent.</title>
        <authorList>
            <person name="Giordano R."/>
            <person name="Donthu R.K."/>
            <person name="Hernandez A.G."/>
            <person name="Wright C.L."/>
            <person name="Zimin A.V."/>
        </authorList>
    </citation>
    <scope>NUCLEOTIDE SEQUENCE [LARGE SCALE GENOMIC DNA]</scope>
    <source>
        <tissue evidence="7">Whole aphids</tissue>
    </source>
</reference>
<dbReference type="Pfam" id="PF05485">
    <property type="entry name" value="THAP"/>
    <property type="match status" value="1"/>
</dbReference>
<keyword evidence="8" id="KW-1185">Reference proteome</keyword>
<organism evidence="7 8">
    <name type="scientific">Aphis glycines</name>
    <name type="common">Soybean aphid</name>
    <dbReference type="NCBI Taxonomy" id="307491"/>
    <lineage>
        <taxon>Eukaryota</taxon>
        <taxon>Metazoa</taxon>
        <taxon>Ecdysozoa</taxon>
        <taxon>Arthropoda</taxon>
        <taxon>Hexapoda</taxon>
        <taxon>Insecta</taxon>
        <taxon>Pterygota</taxon>
        <taxon>Neoptera</taxon>
        <taxon>Paraneoptera</taxon>
        <taxon>Hemiptera</taxon>
        <taxon>Sternorrhyncha</taxon>
        <taxon>Aphidomorpha</taxon>
        <taxon>Aphidoidea</taxon>
        <taxon>Aphididae</taxon>
        <taxon>Aphidini</taxon>
        <taxon>Aphis</taxon>
        <taxon>Aphis</taxon>
    </lineage>
</organism>
<dbReference type="Proteomes" id="UP000475862">
    <property type="component" value="Unassembled WGS sequence"/>
</dbReference>
<evidence type="ECO:0000259" key="6">
    <source>
        <dbReference type="PROSITE" id="PS50950"/>
    </source>
</evidence>
<dbReference type="GO" id="GO:0008270">
    <property type="term" value="F:zinc ion binding"/>
    <property type="evidence" value="ECO:0007669"/>
    <property type="project" value="UniProtKB-KW"/>
</dbReference>
<dbReference type="GO" id="GO:0003677">
    <property type="term" value="F:DNA binding"/>
    <property type="evidence" value="ECO:0007669"/>
    <property type="project" value="UniProtKB-UniRule"/>
</dbReference>
<dbReference type="EMBL" id="VYZN01000009">
    <property type="protein sequence ID" value="KAE9542899.1"/>
    <property type="molecule type" value="Genomic_DNA"/>
</dbReference>
<keyword evidence="1" id="KW-0479">Metal-binding</keyword>
<keyword evidence="2 5" id="KW-0863">Zinc-finger</keyword>
<evidence type="ECO:0000256" key="4">
    <source>
        <dbReference type="ARBA" id="ARBA00023125"/>
    </source>
</evidence>
<evidence type="ECO:0000313" key="7">
    <source>
        <dbReference type="EMBL" id="KAE9542899.1"/>
    </source>
</evidence>
<protein>
    <recommendedName>
        <fullName evidence="6">THAP-type domain-containing protein</fullName>
    </recommendedName>
</protein>
<keyword evidence="4 5" id="KW-0238">DNA-binding</keyword>
<evidence type="ECO:0000256" key="1">
    <source>
        <dbReference type="ARBA" id="ARBA00022723"/>
    </source>
</evidence>
<keyword evidence="3" id="KW-0862">Zinc</keyword>
<proteinExistence type="predicted"/>
<dbReference type="AlphaFoldDB" id="A0A6G0U2P4"/>
<comment type="caution">
    <text evidence="7">The sequence shown here is derived from an EMBL/GenBank/DDBJ whole genome shotgun (WGS) entry which is preliminary data.</text>
</comment>
<gene>
    <name evidence="7" type="ORF">AGLY_002810</name>
</gene>
<dbReference type="InterPro" id="IPR038441">
    <property type="entry name" value="THAP_Znf_sf"/>
</dbReference>
<dbReference type="OrthoDB" id="7331812at2759"/>
<dbReference type="SMART" id="SM00980">
    <property type="entry name" value="THAP"/>
    <property type="match status" value="1"/>
</dbReference>
<evidence type="ECO:0000313" key="8">
    <source>
        <dbReference type="Proteomes" id="UP000475862"/>
    </source>
</evidence>